<dbReference type="CDD" id="cd04590">
    <property type="entry name" value="CBS_pair_CorC_HlyC_assoc"/>
    <property type="match status" value="1"/>
</dbReference>
<dbReference type="SUPFAM" id="SSF56176">
    <property type="entry name" value="FAD-binding/transporter-associated domain-like"/>
    <property type="match status" value="1"/>
</dbReference>
<reference evidence="6 7" key="1">
    <citation type="submission" date="2023-07" db="EMBL/GenBank/DDBJ databases">
        <title>Sorghum-associated microbial communities from plants grown in Nebraska, USA.</title>
        <authorList>
            <person name="Schachtman D."/>
        </authorList>
    </citation>
    <scope>NUCLEOTIDE SEQUENCE [LARGE SCALE GENOMIC DNA]</scope>
    <source>
        <strain evidence="6 7">584</strain>
    </source>
</reference>
<dbReference type="PANTHER" id="PTHR22777:SF27">
    <property type="entry name" value="MAGNESIUM AND COBALT EFFLUX PROTEIN CORC"/>
    <property type="match status" value="1"/>
</dbReference>
<dbReference type="Gene3D" id="3.10.580.10">
    <property type="entry name" value="CBS-domain"/>
    <property type="match status" value="1"/>
</dbReference>
<dbReference type="InterPro" id="IPR016169">
    <property type="entry name" value="FAD-bd_PCMH_sub2"/>
</dbReference>
<evidence type="ECO:0000259" key="5">
    <source>
        <dbReference type="PROSITE" id="PS51371"/>
    </source>
</evidence>
<gene>
    <name evidence="6" type="ORF">E9232_006281</name>
</gene>
<dbReference type="Pfam" id="PF03471">
    <property type="entry name" value="CorC_HlyC"/>
    <property type="match status" value="1"/>
</dbReference>
<dbReference type="RefSeq" id="WP_309800940.1">
    <property type="nucleotide sequence ID" value="NZ_JAVDPW010000013.1"/>
</dbReference>
<keyword evidence="2" id="KW-0677">Repeat</keyword>
<protein>
    <submittedName>
        <fullName evidence="6">CBS domain containing-hemolysin-like protein</fullName>
    </submittedName>
</protein>
<dbReference type="Proteomes" id="UP001262410">
    <property type="component" value="Unassembled WGS sequence"/>
</dbReference>
<name>A0ABU1K1M8_9PROT</name>
<feature type="domain" description="CBS" evidence="5">
    <location>
        <begin position="60"/>
        <end position="121"/>
    </location>
</feature>
<dbReference type="InterPro" id="IPR036318">
    <property type="entry name" value="FAD-bd_PCMH-like_sf"/>
</dbReference>
<comment type="similarity">
    <text evidence="1">Belongs to the UPF0053 family. Hemolysin C subfamily.</text>
</comment>
<dbReference type="SUPFAM" id="SSF54631">
    <property type="entry name" value="CBS-domain pair"/>
    <property type="match status" value="1"/>
</dbReference>
<proteinExistence type="inferred from homology"/>
<keyword evidence="3 4" id="KW-0129">CBS domain</keyword>
<dbReference type="InterPro" id="IPR046342">
    <property type="entry name" value="CBS_dom_sf"/>
</dbReference>
<evidence type="ECO:0000256" key="2">
    <source>
        <dbReference type="ARBA" id="ARBA00022737"/>
    </source>
</evidence>
<sequence>MRSWLRSLLRGKSEDAWRETIEELIEDGEEGEDDASVARHERVLLGNILRLRGRTAIDVMVPRADIVGVEVDTPLPGVLDILAREAHSRMPVYRDNLDDALGMIHVKDVVSALSRARGGDGDAPKSLTEILRPVQIVAPSMPVLDLLLQMREKRQHMALVIDEFGGIDGLITIEDLVEEIVGEIEDEHDIDEPPQLVEKPDGTLIADARLPIEAFEAKVGAVLEEDERDDIDTLGGLVFALAGRIPARGELLTHPKGFEFEVIDADPRRIKRLRIRRKGGADAA</sequence>
<dbReference type="InterPro" id="IPR005170">
    <property type="entry name" value="Transptr-assoc_dom"/>
</dbReference>
<evidence type="ECO:0000256" key="3">
    <source>
        <dbReference type="ARBA" id="ARBA00023122"/>
    </source>
</evidence>
<feature type="domain" description="CBS" evidence="5">
    <location>
        <begin position="130"/>
        <end position="187"/>
    </location>
</feature>
<evidence type="ECO:0000313" key="7">
    <source>
        <dbReference type="Proteomes" id="UP001262410"/>
    </source>
</evidence>
<dbReference type="PROSITE" id="PS51371">
    <property type="entry name" value="CBS"/>
    <property type="match status" value="2"/>
</dbReference>
<keyword evidence="7" id="KW-1185">Reference proteome</keyword>
<dbReference type="EMBL" id="JAVDPW010000013">
    <property type="protein sequence ID" value="MDR6293730.1"/>
    <property type="molecule type" value="Genomic_DNA"/>
</dbReference>
<dbReference type="SMART" id="SM00116">
    <property type="entry name" value="CBS"/>
    <property type="match status" value="2"/>
</dbReference>
<comment type="caution">
    <text evidence="6">The sequence shown here is derived from an EMBL/GenBank/DDBJ whole genome shotgun (WGS) entry which is preliminary data.</text>
</comment>
<dbReference type="Pfam" id="PF00571">
    <property type="entry name" value="CBS"/>
    <property type="match status" value="2"/>
</dbReference>
<evidence type="ECO:0000256" key="4">
    <source>
        <dbReference type="PROSITE-ProRule" id="PRU00703"/>
    </source>
</evidence>
<dbReference type="Gene3D" id="3.30.465.10">
    <property type="match status" value="1"/>
</dbReference>
<evidence type="ECO:0000313" key="6">
    <source>
        <dbReference type="EMBL" id="MDR6293730.1"/>
    </source>
</evidence>
<dbReference type="InterPro" id="IPR000644">
    <property type="entry name" value="CBS_dom"/>
</dbReference>
<dbReference type="PANTHER" id="PTHR22777">
    <property type="entry name" value="HEMOLYSIN-RELATED"/>
    <property type="match status" value="1"/>
</dbReference>
<evidence type="ECO:0000256" key="1">
    <source>
        <dbReference type="ARBA" id="ARBA00006446"/>
    </source>
</evidence>
<dbReference type="InterPro" id="IPR044751">
    <property type="entry name" value="Ion_transp-like_CBS"/>
</dbReference>
<organism evidence="6 7">
    <name type="scientific">Inquilinus ginsengisoli</name>
    <dbReference type="NCBI Taxonomy" id="363840"/>
    <lineage>
        <taxon>Bacteria</taxon>
        <taxon>Pseudomonadati</taxon>
        <taxon>Pseudomonadota</taxon>
        <taxon>Alphaproteobacteria</taxon>
        <taxon>Rhodospirillales</taxon>
        <taxon>Rhodospirillaceae</taxon>
        <taxon>Inquilinus</taxon>
    </lineage>
</organism>
<dbReference type="SMART" id="SM01091">
    <property type="entry name" value="CorC_HlyC"/>
    <property type="match status" value="1"/>
</dbReference>
<accession>A0ABU1K1M8</accession>